<organism evidence="13 14">
    <name type="scientific">Pleodorina starrii</name>
    <dbReference type="NCBI Taxonomy" id="330485"/>
    <lineage>
        <taxon>Eukaryota</taxon>
        <taxon>Viridiplantae</taxon>
        <taxon>Chlorophyta</taxon>
        <taxon>core chlorophytes</taxon>
        <taxon>Chlorophyceae</taxon>
        <taxon>CS clade</taxon>
        <taxon>Chlamydomonadales</taxon>
        <taxon>Volvocaceae</taxon>
        <taxon>Pleodorina</taxon>
    </lineage>
</organism>
<name>A0A9W6BWS2_9CHLO</name>
<keyword evidence="10" id="KW-0472">Membrane</keyword>
<dbReference type="SUPFAM" id="SSF52058">
    <property type="entry name" value="L domain-like"/>
    <property type="match status" value="1"/>
</dbReference>
<proteinExistence type="inferred from homology"/>
<dbReference type="InterPro" id="IPR046956">
    <property type="entry name" value="RLP23-like"/>
</dbReference>
<dbReference type="Proteomes" id="UP001165080">
    <property type="component" value="Unassembled WGS sequence"/>
</dbReference>
<evidence type="ECO:0000256" key="11">
    <source>
        <dbReference type="ARBA" id="ARBA00023180"/>
    </source>
</evidence>
<keyword evidence="9" id="KW-1133">Transmembrane helix</keyword>
<evidence type="ECO:0000256" key="1">
    <source>
        <dbReference type="ARBA" id="ARBA00004251"/>
    </source>
</evidence>
<evidence type="ECO:0000313" key="14">
    <source>
        <dbReference type="Proteomes" id="UP001165080"/>
    </source>
</evidence>
<feature type="region of interest" description="Disordered" evidence="12">
    <location>
        <begin position="74"/>
        <end position="143"/>
    </location>
</feature>
<dbReference type="PROSITE" id="PS51450">
    <property type="entry name" value="LRR"/>
    <property type="match status" value="1"/>
</dbReference>
<evidence type="ECO:0000256" key="9">
    <source>
        <dbReference type="ARBA" id="ARBA00022989"/>
    </source>
</evidence>
<keyword evidence="6" id="KW-0812">Transmembrane</keyword>
<dbReference type="Gene3D" id="3.80.10.10">
    <property type="entry name" value="Ribonuclease Inhibitor"/>
    <property type="match status" value="2"/>
</dbReference>
<keyword evidence="11" id="KW-0325">Glycoprotein</keyword>
<dbReference type="SUPFAM" id="SSF52047">
    <property type="entry name" value="RNI-like"/>
    <property type="match status" value="1"/>
</dbReference>
<accession>A0A9W6BWS2</accession>
<evidence type="ECO:0000256" key="4">
    <source>
        <dbReference type="ARBA" id="ARBA00022475"/>
    </source>
</evidence>
<dbReference type="SMART" id="SM00369">
    <property type="entry name" value="LRR_TYP"/>
    <property type="match status" value="7"/>
</dbReference>
<dbReference type="GO" id="GO:0005930">
    <property type="term" value="C:axoneme"/>
    <property type="evidence" value="ECO:0007669"/>
    <property type="project" value="UniProtKB-SubCell"/>
</dbReference>
<evidence type="ECO:0000256" key="7">
    <source>
        <dbReference type="ARBA" id="ARBA00022729"/>
    </source>
</evidence>
<evidence type="ECO:0000256" key="10">
    <source>
        <dbReference type="ARBA" id="ARBA00023136"/>
    </source>
</evidence>
<feature type="compositionally biased region" description="Low complexity" evidence="12">
    <location>
        <begin position="212"/>
        <end position="232"/>
    </location>
</feature>
<keyword evidence="7" id="KW-0732">Signal</keyword>
<keyword evidence="14" id="KW-1185">Reference proteome</keyword>
<evidence type="ECO:0000256" key="3">
    <source>
        <dbReference type="ARBA" id="ARBA00009592"/>
    </source>
</evidence>
<evidence type="ECO:0000256" key="12">
    <source>
        <dbReference type="SAM" id="MobiDB-lite"/>
    </source>
</evidence>
<dbReference type="EMBL" id="BRXU01000031">
    <property type="protein sequence ID" value="GLC59981.1"/>
    <property type="molecule type" value="Genomic_DNA"/>
</dbReference>
<gene>
    <name evidence="13" type="primary">PLEST005697</name>
    <name evidence="13" type="ORF">PLESTB_001560500</name>
</gene>
<comment type="similarity">
    <text evidence="3">Belongs to the RLP family.</text>
</comment>
<dbReference type="InterPro" id="IPR003591">
    <property type="entry name" value="Leu-rich_rpt_typical-subtyp"/>
</dbReference>
<evidence type="ECO:0000256" key="8">
    <source>
        <dbReference type="ARBA" id="ARBA00022737"/>
    </source>
</evidence>
<feature type="compositionally biased region" description="Low complexity" evidence="12">
    <location>
        <begin position="102"/>
        <end position="126"/>
    </location>
</feature>
<keyword evidence="5" id="KW-0433">Leucine-rich repeat</keyword>
<dbReference type="InterPro" id="IPR001611">
    <property type="entry name" value="Leu-rich_rpt"/>
</dbReference>
<dbReference type="GO" id="GO:0005886">
    <property type="term" value="C:plasma membrane"/>
    <property type="evidence" value="ECO:0007669"/>
    <property type="project" value="UniProtKB-SubCell"/>
</dbReference>
<dbReference type="InterPro" id="IPR032675">
    <property type="entry name" value="LRR_dom_sf"/>
</dbReference>
<feature type="region of interest" description="Disordered" evidence="12">
    <location>
        <begin position="210"/>
        <end position="268"/>
    </location>
</feature>
<keyword evidence="4" id="KW-1003">Cell membrane</keyword>
<dbReference type="OrthoDB" id="533707at2759"/>
<keyword evidence="8" id="KW-0677">Repeat</keyword>
<dbReference type="Pfam" id="PF13855">
    <property type="entry name" value="LRR_8"/>
    <property type="match status" value="1"/>
</dbReference>
<sequence length="903" mass="93717">MGGQKRRRVAAGGRGDSTIAGENTARWGELPREIVAMIASYTCAPVQPFPFTCLVHNTDPDSSAYHRQEDRSFMGPGAQFTVSKGPTQPTPGPMGQPGGSSGNDAGPSAAAGPSTSLAPTGGADANGEAEEEAPGGAIPGTFRPSRMSDTALAMRCVCRLWCEVLGEGVRRVLLPGGGTFVIWASHFPRISHLALGSCTDLLVRSPGGDGAAVGADQAGPGPSSAAAAAAAGAAGGRRRSQRAAGGGGAAAPARAGRRSSGGGAAPAPSKARSLAALASLRNLQVSDTAVHLDLAASCPSLEELVVWAHSQHQQYGTRPGHEAIAFGGNAFAPGGGGRRHGGAGGLQAAVAAGASHVTRRSALDRTLSGLPGLRKLGLSGVDASAARLGAALMALTGLTSLRLYQCRLPTFIGAPERARSGHNSFGRDLVLNLGAKLQDLSLQRCAIRVLPDELLAGLTGLRLLDLSSNMLHALPATVTLMSRLEYLDLQHNTLGSLPEGMAALSRLADLDVSGNYLHRLPADFGQLTALTHLHLGGLHGLDMGLSWPLLTSLTNLHSLGLCDVDLSDDVGAPNPLGGGGDGGGDGGWQGPLHAVVSALGPAGRLRELMLDGCGLDNLPASFSDLTALSHLSLMENFDATGLPNAITSLRGLAVLRLGYLDLSAPLPAGLFELIGLRELDLEQNFLPALSPDISKLSNLQVLNLMDSLDPEAEGPGVIPWASIYKLTRLRHLSISGPEDTPRVARGVGALAGLEWLALHCVTLPGPVMDELCAELRCLIYLDLTACKLGTLPAAITRMHRLTELQLAQNRLTRLPAGFGALTRLVDLGLGGNEQLRSLPADVTSLTRLRSLTWSVRSGFTTPPSAEQLAWMARLPELSLEGSANFAELAKSYNIPWPKRTSYW</sequence>
<protein>
    <submittedName>
        <fullName evidence="13">Uncharacterized protein</fullName>
    </submittedName>
</protein>
<dbReference type="AlphaFoldDB" id="A0A9W6BWS2"/>
<evidence type="ECO:0000256" key="6">
    <source>
        <dbReference type="ARBA" id="ARBA00022692"/>
    </source>
</evidence>
<comment type="subcellular location">
    <subcellularLocation>
        <location evidence="1">Cell membrane</location>
        <topology evidence="1">Single-pass type I membrane protein</topology>
    </subcellularLocation>
    <subcellularLocation>
        <location evidence="2">Cytoplasm</location>
        <location evidence="2">Cytoskeleton</location>
        <location evidence="2">Cilium axoneme</location>
    </subcellularLocation>
</comment>
<dbReference type="PANTHER" id="PTHR48063">
    <property type="entry name" value="LRR RECEPTOR-LIKE KINASE"/>
    <property type="match status" value="1"/>
</dbReference>
<evidence type="ECO:0000256" key="5">
    <source>
        <dbReference type="ARBA" id="ARBA00022614"/>
    </source>
</evidence>
<reference evidence="13 14" key="1">
    <citation type="journal article" date="2023" name="Commun. Biol.">
        <title>Reorganization of the ancestral sex-determining regions during the evolution of trioecy in Pleodorina starrii.</title>
        <authorList>
            <person name="Takahashi K."/>
            <person name="Suzuki S."/>
            <person name="Kawai-Toyooka H."/>
            <person name="Yamamoto K."/>
            <person name="Hamaji T."/>
            <person name="Ootsuki R."/>
            <person name="Yamaguchi H."/>
            <person name="Kawachi M."/>
            <person name="Higashiyama T."/>
            <person name="Nozaki H."/>
        </authorList>
    </citation>
    <scope>NUCLEOTIDE SEQUENCE [LARGE SCALE GENOMIC DNA]</scope>
    <source>
        <strain evidence="13 14">NIES-4479</strain>
    </source>
</reference>
<comment type="caution">
    <text evidence="13">The sequence shown here is derived from an EMBL/GenBank/DDBJ whole genome shotgun (WGS) entry which is preliminary data.</text>
</comment>
<evidence type="ECO:0000313" key="13">
    <source>
        <dbReference type="EMBL" id="GLC59981.1"/>
    </source>
</evidence>
<evidence type="ECO:0000256" key="2">
    <source>
        <dbReference type="ARBA" id="ARBA00004430"/>
    </source>
</evidence>
<feature type="region of interest" description="Disordered" evidence="12">
    <location>
        <begin position="1"/>
        <end position="26"/>
    </location>
</feature>